<evidence type="ECO:0000313" key="2">
    <source>
        <dbReference type="Proteomes" id="UP000321570"/>
    </source>
</evidence>
<sequence length="67" mass="7475">MLARLWSFKEAKKAFIILHDGEEFAVSLDRVKPTYLGKFISKNVTSVFSLDPPAKETEESVPTICSG</sequence>
<reference evidence="1 2" key="1">
    <citation type="submission" date="2019-07" db="EMBL/GenBank/DDBJ databases">
        <authorList>
            <person name="Jastrzebski P J."/>
            <person name="Paukszto L."/>
            <person name="Jastrzebski P J."/>
        </authorList>
    </citation>
    <scope>NUCLEOTIDE SEQUENCE [LARGE SCALE GENOMIC DNA]</scope>
    <source>
        <strain evidence="1 2">WMS-il1</strain>
    </source>
</reference>
<proteinExistence type="predicted"/>
<accession>A0A564YCZ4</accession>
<keyword evidence="2" id="KW-1185">Reference proteome</keyword>
<gene>
    <name evidence="1" type="ORF">WMSIL1_LOCUS4686</name>
</gene>
<dbReference type="EMBL" id="CABIJS010000123">
    <property type="protein sequence ID" value="VUZ44463.1"/>
    <property type="molecule type" value="Genomic_DNA"/>
</dbReference>
<protein>
    <submittedName>
        <fullName evidence="1">Uncharacterized protein</fullName>
    </submittedName>
</protein>
<evidence type="ECO:0000313" key="1">
    <source>
        <dbReference type="EMBL" id="VUZ44463.1"/>
    </source>
</evidence>
<dbReference type="AlphaFoldDB" id="A0A564YCZ4"/>
<name>A0A564YCZ4_HYMDI</name>
<organism evidence="1 2">
    <name type="scientific">Hymenolepis diminuta</name>
    <name type="common">Rat tapeworm</name>
    <dbReference type="NCBI Taxonomy" id="6216"/>
    <lineage>
        <taxon>Eukaryota</taxon>
        <taxon>Metazoa</taxon>
        <taxon>Spiralia</taxon>
        <taxon>Lophotrochozoa</taxon>
        <taxon>Platyhelminthes</taxon>
        <taxon>Cestoda</taxon>
        <taxon>Eucestoda</taxon>
        <taxon>Cyclophyllidea</taxon>
        <taxon>Hymenolepididae</taxon>
        <taxon>Hymenolepis</taxon>
    </lineage>
</organism>
<dbReference type="Proteomes" id="UP000321570">
    <property type="component" value="Unassembled WGS sequence"/>
</dbReference>